<accession>A0A550BVM7</accession>
<dbReference type="Proteomes" id="UP000320762">
    <property type="component" value="Unassembled WGS sequence"/>
</dbReference>
<reference evidence="2 3" key="1">
    <citation type="journal article" date="2019" name="New Phytol.">
        <title>Comparative genomics reveals unique wood-decay strategies and fruiting body development in the Schizophyllaceae.</title>
        <authorList>
            <person name="Almasi E."/>
            <person name="Sahu N."/>
            <person name="Krizsan K."/>
            <person name="Balint B."/>
            <person name="Kovacs G.M."/>
            <person name="Kiss B."/>
            <person name="Cseklye J."/>
            <person name="Drula E."/>
            <person name="Henrissat B."/>
            <person name="Nagy I."/>
            <person name="Chovatia M."/>
            <person name="Adam C."/>
            <person name="LaButti K."/>
            <person name="Lipzen A."/>
            <person name="Riley R."/>
            <person name="Grigoriev I.V."/>
            <person name="Nagy L.G."/>
        </authorList>
    </citation>
    <scope>NUCLEOTIDE SEQUENCE [LARGE SCALE GENOMIC DNA]</scope>
    <source>
        <strain evidence="2 3">NL-1724</strain>
    </source>
</reference>
<proteinExistence type="predicted"/>
<dbReference type="EMBL" id="VDMD01000065">
    <property type="protein sequence ID" value="TRM56602.1"/>
    <property type="molecule type" value="Genomic_DNA"/>
</dbReference>
<evidence type="ECO:0000313" key="3">
    <source>
        <dbReference type="Proteomes" id="UP000320762"/>
    </source>
</evidence>
<feature type="compositionally biased region" description="Polar residues" evidence="1">
    <location>
        <begin position="30"/>
        <end position="42"/>
    </location>
</feature>
<feature type="compositionally biased region" description="Basic and acidic residues" evidence="1">
    <location>
        <begin position="88"/>
        <end position="103"/>
    </location>
</feature>
<keyword evidence="3" id="KW-1185">Reference proteome</keyword>
<protein>
    <submittedName>
        <fullName evidence="2">Uncharacterized protein</fullName>
    </submittedName>
</protein>
<feature type="region of interest" description="Disordered" evidence="1">
    <location>
        <begin position="30"/>
        <end position="103"/>
    </location>
</feature>
<sequence>MSSLLPEHDSMSAFCPCWACYMAPGNASSNLGHASSTPTSDLNAGDNDSRDASGPIEHATDATRVGPCHTTVHVDPNATVRNNPNTTERVDPNNTVRDDPNAAVRVDPDTTVRVDPNAAERVALRNTTTPDGHYICSHGRVWHCPPPLPYQGLMPPRASAHMTPAQRMAREQARIMAVAREQARIAAAREQARIAAANASTLIGKRARARLRALSAKANATTAQVDATVAKWAAEMVQKGEVDAADVGLSGASASVEQPEL</sequence>
<comment type="caution">
    <text evidence="2">The sequence shown here is derived from an EMBL/GenBank/DDBJ whole genome shotgun (WGS) entry which is preliminary data.</text>
</comment>
<name>A0A550BVM7_9AGAR</name>
<organism evidence="2 3">
    <name type="scientific">Schizophyllum amplum</name>
    <dbReference type="NCBI Taxonomy" id="97359"/>
    <lineage>
        <taxon>Eukaryota</taxon>
        <taxon>Fungi</taxon>
        <taxon>Dikarya</taxon>
        <taxon>Basidiomycota</taxon>
        <taxon>Agaricomycotina</taxon>
        <taxon>Agaricomycetes</taxon>
        <taxon>Agaricomycetidae</taxon>
        <taxon>Agaricales</taxon>
        <taxon>Schizophyllaceae</taxon>
        <taxon>Schizophyllum</taxon>
    </lineage>
</organism>
<gene>
    <name evidence="2" type="ORF">BD626DRAFT_518943</name>
</gene>
<dbReference type="AlphaFoldDB" id="A0A550BVM7"/>
<evidence type="ECO:0000313" key="2">
    <source>
        <dbReference type="EMBL" id="TRM56602.1"/>
    </source>
</evidence>
<evidence type="ECO:0000256" key="1">
    <source>
        <dbReference type="SAM" id="MobiDB-lite"/>
    </source>
</evidence>